<protein>
    <submittedName>
        <fullName evidence="2">Uncharacterized protein</fullName>
    </submittedName>
</protein>
<evidence type="ECO:0000313" key="2">
    <source>
        <dbReference type="EMBL" id="KAF9763089.1"/>
    </source>
</evidence>
<dbReference type="AlphaFoldDB" id="A0A9P6GYB5"/>
<feature type="region of interest" description="Disordered" evidence="1">
    <location>
        <begin position="1"/>
        <end position="65"/>
    </location>
</feature>
<accession>A0A9P6GYB5</accession>
<keyword evidence="3" id="KW-1185">Reference proteome</keyword>
<dbReference type="EMBL" id="SBJO01000101">
    <property type="protein sequence ID" value="KAF9763089.1"/>
    <property type="molecule type" value="Genomic_DNA"/>
</dbReference>
<name>A0A9P6GYB5_9MICR</name>
<proteinExistence type="predicted"/>
<reference evidence="2 3" key="1">
    <citation type="journal article" date="2020" name="Genome Biol. Evol.">
        <title>Comparative genomics of strictly vertically transmitted, feminizing microsporidia endosymbionts of amphipod crustaceans.</title>
        <authorList>
            <person name="Cormier A."/>
            <person name="Chebbi M.A."/>
            <person name="Giraud I."/>
            <person name="Wattier R."/>
            <person name="Teixeira M."/>
            <person name="Gilbert C."/>
            <person name="Rigaud T."/>
            <person name="Cordaux R."/>
        </authorList>
    </citation>
    <scope>NUCLEOTIDE SEQUENCE [LARGE SCALE GENOMIC DNA]</scope>
    <source>
        <strain evidence="2 3">Ou3-Ou53</strain>
    </source>
</reference>
<gene>
    <name evidence="2" type="ORF">NGRA_1516</name>
</gene>
<sequence>MSDNFQESLKDVPKYEEPLLLVDVSPPSTLSDKEQLTRDVSPPFTLSDKEQLTRDVSPPSTLSDKSQESLLVEIEYLLESAPEKANSLLDSFKYYLEIPNETTNKSNEKEENTVSNGNEKTAIISKINEKLEDIVEINLEEVKTEEVNITIHTTVENINIKDDYNTTEKISAIENINTVISSSPLFECETTSEINTVKSIISNIETVSSIELISKAFEILNNCEANKASFTSLLQNFFYYSSYINYQTLSDTISVLNNFTLPIKTKLDLLINNVLSKLPETSKFKDPQVYFSKAYYESLPLADKQAYETYIINDEETKECVEDLKKLLNDK</sequence>
<feature type="compositionally biased region" description="Basic and acidic residues" evidence="1">
    <location>
        <begin position="8"/>
        <end position="17"/>
    </location>
</feature>
<organism evidence="2 3">
    <name type="scientific">Nosema granulosis</name>
    <dbReference type="NCBI Taxonomy" id="83296"/>
    <lineage>
        <taxon>Eukaryota</taxon>
        <taxon>Fungi</taxon>
        <taxon>Fungi incertae sedis</taxon>
        <taxon>Microsporidia</taxon>
        <taxon>Nosematidae</taxon>
        <taxon>Nosema</taxon>
    </lineage>
</organism>
<evidence type="ECO:0000313" key="3">
    <source>
        <dbReference type="Proteomes" id="UP000740883"/>
    </source>
</evidence>
<comment type="caution">
    <text evidence="2">The sequence shown here is derived from an EMBL/GenBank/DDBJ whole genome shotgun (WGS) entry which is preliminary data.</text>
</comment>
<evidence type="ECO:0000256" key="1">
    <source>
        <dbReference type="SAM" id="MobiDB-lite"/>
    </source>
</evidence>
<dbReference type="Proteomes" id="UP000740883">
    <property type="component" value="Unassembled WGS sequence"/>
</dbReference>